<protein>
    <submittedName>
        <fullName evidence="2">Uncharacterized protein</fullName>
    </submittedName>
</protein>
<organism evidence="2 3">
    <name type="scientific">Actinomadura vinacea</name>
    <dbReference type="NCBI Taxonomy" id="115336"/>
    <lineage>
        <taxon>Bacteria</taxon>
        <taxon>Bacillati</taxon>
        <taxon>Actinomycetota</taxon>
        <taxon>Actinomycetes</taxon>
        <taxon>Streptosporangiales</taxon>
        <taxon>Thermomonosporaceae</taxon>
        <taxon>Actinomadura</taxon>
    </lineage>
</organism>
<evidence type="ECO:0000313" key="2">
    <source>
        <dbReference type="EMBL" id="GAA2458934.1"/>
    </source>
</evidence>
<dbReference type="EMBL" id="BAAARW010000049">
    <property type="protein sequence ID" value="GAA2458934.1"/>
    <property type="molecule type" value="Genomic_DNA"/>
</dbReference>
<name>A0ABN3KJ85_9ACTN</name>
<comment type="caution">
    <text evidence="2">The sequence shown here is derived from an EMBL/GenBank/DDBJ whole genome shotgun (WGS) entry which is preliminary data.</text>
</comment>
<dbReference type="Proteomes" id="UP001501231">
    <property type="component" value="Unassembled WGS sequence"/>
</dbReference>
<keyword evidence="3" id="KW-1185">Reference proteome</keyword>
<feature type="compositionally biased region" description="Polar residues" evidence="1">
    <location>
        <begin position="18"/>
        <end position="30"/>
    </location>
</feature>
<feature type="region of interest" description="Disordered" evidence="1">
    <location>
        <begin position="1"/>
        <end position="59"/>
    </location>
</feature>
<gene>
    <name evidence="2" type="ORF">GCM10010191_93780</name>
</gene>
<sequence>MVDFGRNAKAPQFGRYGSDSSDTIAFNDQPRSLDHRRRNRPSGHGPRLPDRVDRPVPPTTKFIARRARKLRNDQGPVSGIMSLAWAFAVERVTGIEPALSAWEPLRSRPSPSLTWHSWVPQVTANAP</sequence>
<proteinExistence type="predicted"/>
<reference evidence="2 3" key="1">
    <citation type="journal article" date="2019" name="Int. J. Syst. Evol. Microbiol.">
        <title>The Global Catalogue of Microorganisms (GCM) 10K type strain sequencing project: providing services to taxonomists for standard genome sequencing and annotation.</title>
        <authorList>
            <consortium name="The Broad Institute Genomics Platform"/>
            <consortium name="The Broad Institute Genome Sequencing Center for Infectious Disease"/>
            <person name="Wu L."/>
            <person name="Ma J."/>
        </authorList>
    </citation>
    <scope>NUCLEOTIDE SEQUENCE [LARGE SCALE GENOMIC DNA]</scope>
    <source>
        <strain evidence="2 3">JCM 3325</strain>
    </source>
</reference>
<accession>A0ABN3KJ85</accession>
<evidence type="ECO:0000256" key="1">
    <source>
        <dbReference type="SAM" id="MobiDB-lite"/>
    </source>
</evidence>
<evidence type="ECO:0000313" key="3">
    <source>
        <dbReference type="Proteomes" id="UP001501231"/>
    </source>
</evidence>